<reference evidence="3" key="1">
    <citation type="submission" date="2020-05" db="EMBL/GenBank/DDBJ databases">
        <authorList>
            <person name="Chiriac C."/>
            <person name="Salcher M."/>
            <person name="Ghai R."/>
            <person name="Kavagutti S V."/>
        </authorList>
    </citation>
    <scope>NUCLEOTIDE SEQUENCE</scope>
</reference>
<dbReference type="EMBL" id="CAEZTS010000050">
    <property type="protein sequence ID" value="CAB4576967.1"/>
    <property type="molecule type" value="Genomic_DNA"/>
</dbReference>
<dbReference type="AlphaFoldDB" id="A0A6J6ELI7"/>
<dbReference type="PANTHER" id="PTHR39428:SF3">
    <property type="entry name" value="DEAZAFLAVIN-DEPENDENT NITROREDUCTASE"/>
    <property type="match status" value="1"/>
</dbReference>
<name>A0A6J6ELI7_9ZZZZ</name>
<dbReference type="InterPro" id="IPR012349">
    <property type="entry name" value="Split_barrel_FMN-bd"/>
</dbReference>
<evidence type="ECO:0000256" key="2">
    <source>
        <dbReference type="ARBA" id="ARBA00049106"/>
    </source>
</evidence>
<dbReference type="NCBIfam" id="TIGR00026">
    <property type="entry name" value="hi_GC_TIGR00026"/>
    <property type="match status" value="1"/>
</dbReference>
<dbReference type="GO" id="GO:0070967">
    <property type="term" value="F:coenzyme F420 binding"/>
    <property type="evidence" value="ECO:0007669"/>
    <property type="project" value="TreeGrafter"/>
</dbReference>
<dbReference type="InterPro" id="IPR004378">
    <property type="entry name" value="F420H2_quin_Rdtase"/>
</dbReference>
<protein>
    <submittedName>
        <fullName evidence="3">Unannotated protein</fullName>
    </submittedName>
</protein>
<organism evidence="3">
    <name type="scientific">freshwater metagenome</name>
    <dbReference type="NCBI Taxonomy" id="449393"/>
    <lineage>
        <taxon>unclassified sequences</taxon>
        <taxon>metagenomes</taxon>
        <taxon>ecological metagenomes</taxon>
    </lineage>
</organism>
<evidence type="ECO:0000313" key="3">
    <source>
        <dbReference type="EMBL" id="CAB4576967.1"/>
    </source>
</evidence>
<dbReference type="GO" id="GO:0016491">
    <property type="term" value="F:oxidoreductase activity"/>
    <property type="evidence" value="ECO:0007669"/>
    <property type="project" value="InterPro"/>
</dbReference>
<comment type="catalytic activity">
    <reaction evidence="2">
        <text>oxidized coenzyme F420-(gamma-L-Glu)(n) + a quinol + H(+) = reduced coenzyme F420-(gamma-L-Glu)(n) + a quinone</text>
        <dbReference type="Rhea" id="RHEA:39663"/>
        <dbReference type="Rhea" id="RHEA-COMP:12939"/>
        <dbReference type="Rhea" id="RHEA-COMP:14378"/>
        <dbReference type="ChEBI" id="CHEBI:15378"/>
        <dbReference type="ChEBI" id="CHEBI:24646"/>
        <dbReference type="ChEBI" id="CHEBI:132124"/>
        <dbReference type="ChEBI" id="CHEBI:133980"/>
        <dbReference type="ChEBI" id="CHEBI:139511"/>
    </reaction>
</comment>
<dbReference type="Gene3D" id="2.30.110.10">
    <property type="entry name" value="Electron Transport, Fmn-binding Protein, Chain A"/>
    <property type="match status" value="1"/>
</dbReference>
<dbReference type="Pfam" id="PF04075">
    <property type="entry name" value="F420H2_quin_red"/>
    <property type="match status" value="1"/>
</dbReference>
<accession>A0A6J6ELI7</accession>
<sequence length="155" mass="17313">MSRPAPEPINDSPTEWVRDHIERYVSTNGADGHDWNGVPCMLLTTKGRRSGTWQRSALIYGVEPETNDLILIASKGGAPENPLWFENLAAEPEVWVQVGSDSYWATATTVDALADTERRAALWNVMRAIWPSYDEYQVKADTASRVIPVVAVRRS</sequence>
<gene>
    <name evidence="3" type="ORF">UFOPK1722_00739</name>
</gene>
<dbReference type="GO" id="GO:0005886">
    <property type="term" value="C:plasma membrane"/>
    <property type="evidence" value="ECO:0007669"/>
    <property type="project" value="TreeGrafter"/>
</dbReference>
<evidence type="ECO:0000256" key="1">
    <source>
        <dbReference type="ARBA" id="ARBA00008710"/>
    </source>
</evidence>
<dbReference type="PANTHER" id="PTHR39428">
    <property type="entry name" value="F420H(2)-DEPENDENT QUINONE REDUCTASE RV1261C"/>
    <property type="match status" value="1"/>
</dbReference>
<proteinExistence type="inferred from homology"/>
<comment type="similarity">
    <text evidence="1">Belongs to the F420H(2)-dependent quinone reductase family.</text>
</comment>